<evidence type="ECO:0000256" key="2">
    <source>
        <dbReference type="ARBA" id="ARBA00022448"/>
    </source>
</evidence>
<dbReference type="Pfam" id="PF00528">
    <property type="entry name" value="BPD_transp_1"/>
    <property type="match status" value="1"/>
</dbReference>
<dbReference type="GO" id="GO:0005886">
    <property type="term" value="C:plasma membrane"/>
    <property type="evidence" value="ECO:0007669"/>
    <property type="project" value="UniProtKB-SubCell"/>
</dbReference>
<keyword evidence="5 7" id="KW-1133">Transmembrane helix</keyword>
<dbReference type="GO" id="GO:0055085">
    <property type="term" value="P:transmembrane transport"/>
    <property type="evidence" value="ECO:0007669"/>
    <property type="project" value="InterPro"/>
</dbReference>
<feature type="transmembrane region" description="Helical" evidence="7">
    <location>
        <begin position="100"/>
        <end position="120"/>
    </location>
</feature>
<comment type="similarity">
    <text evidence="7">Belongs to the binding-protein-dependent transport system permease family.</text>
</comment>
<feature type="transmembrane region" description="Helical" evidence="7">
    <location>
        <begin position="224"/>
        <end position="242"/>
    </location>
</feature>
<dbReference type="PANTHER" id="PTHR30151:SF38">
    <property type="entry name" value="ALIPHATIC SULFONATES TRANSPORT PERMEASE PROTEIN SSUC-RELATED"/>
    <property type="match status" value="1"/>
</dbReference>
<dbReference type="CDD" id="cd06261">
    <property type="entry name" value="TM_PBP2"/>
    <property type="match status" value="1"/>
</dbReference>
<name>A0A231V3P4_9HYPH</name>
<protein>
    <submittedName>
        <fullName evidence="9">ABC transporter permease</fullName>
    </submittedName>
</protein>
<sequence length="256" mass="27888">MSVSATDRLRRSSLYFVSLLGLIATWQIAATVAGDPALLPAPLPVLTAMGGELIRGELLHHVGITLMRVLAAFVLAMSIGITVGVLMGRDRTVDGLLDPVLIVLLNLPALVVIVLAYLWIGLTEAAAIAAVTINKVPLVTVMLREGARALDPQFDALASIYRMSRWKRLRHILLPQLAPYIAAAARSGIALIWKIVLVVELLGRSNGVGFKIHLYFQLFDVKMVLVYAISFVLVMLCVEAFVMRPVETAANRWRSA</sequence>
<dbReference type="PANTHER" id="PTHR30151">
    <property type="entry name" value="ALKANE SULFONATE ABC TRANSPORTER-RELATED, MEMBRANE SUBUNIT"/>
    <property type="match status" value="1"/>
</dbReference>
<dbReference type="Gene3D" id="1.10.3720.10">
    <property type="entry name" value="MetI-like"/>
    <property type="match status" value="1"/>
</dbReference>
<dbReference type="PROSITE" id="PS50928">
    <property type="entry name" value="ABC_TM1"/>
    <property type="match status" value="1"/>
</dbReference>
<organism evidence="9 10">
    <name type="scientific">Notoacmeibacter marinus</name>
    <dbReference type="NCBI Taxonomy" id="1876515"/>
    <lineage>
        <taxon>Bacteria</taxon>
        <taxon>Pseudomonadati</taxon>
        <taxon>Pseudomonadota</taxon>
        <taxon>Alphaproteobacteria</taxon>
        <taxon>Hyphomicrobiales</taxon>
        <taxon>Notoacmeibacteraceae</taxon>
        <taxon>Notoacmeibacter</taxon>
    </lineage>
</organism>
<dbReference type="Proteomes" id="UP000215405">
    <property type="component" value="Unassembled WGS sequence"/>
</dbReference>
<evidence type="ECO:0000313" key="10">
    <source>
        <dbReference type="Proteomes" id="UP000215405"/>
    </source>
</evidence>
<evidence type="ECO:0000256" key="1">
    <source>
        <dbReference type="ARBA" id="ARBA00004651"/>
    </source>
</evidence>
<keyword evidence="3" id="KW-1003">Cell membrane</keyword>
<gene>
    <name evidence="9" type="ORF">B7H23_08010</name>
</gene>
<comment type="caution">
    <text evidence="9">The sequence shown here is derived from an EMBL/GenBank/DDBJ whole genome shotgun (WGS) entry which is preliminary data.</text>
</comment>
<evidence type="ECO:0000256" key="3">
    <source>
        <dbReference type="ARBA" id="ARBA00022475"/>
    </source>
</evidence>
<evidence type="ECO:0000313" key="9">
    <source>
        <dbReference type="EMBL" id="OXT02798.1"/>
    </source>
</evidence>
<comment type="subcellular location">
    <subcellularLocation>
        <location evidence="1 7">Cell membrane</location>
        <topology evidence="1 7">Multi-pass membrane protein</topology>
    </subcellularLocation>
</comment>
<evidence type="ECO:0000256" key="7">
    <source>
        <dbReference type="RuleBase" id="RU363032"/>
    </source>
</evidence>
<evidence type="ECO:0000256" key="6">
    <source>
        <dbReference type="ARBA" id="ARBA00023136"/>
    </source>
</evidence>
<keyword evidence="2 7" id="KW-0813">Transport</keyword>
<evidence type="ECO:0000256" key="5">
    <source>
        <dbReference type="ARBA" id="ARBA00022989"/>
    </source>
</evidence>
<dbReference type="AlphaFoldDB" id="A0A231V3P4"/>
<evidence type="ECO:0000256" key="4">
    <source>
        <dbReference type="ARBA" id="ARBA00022692"/>
    </source>
</evidence>
<feature type="transmembrane region" description="Helical" evidence="7">
    <location>
        <begin position="58"/>
        <end position="88"/>
    </location>
</feature>
<evidence type="ECO:0000259" key="8">
    <source>
        <dbReference type="PROSITE" id="PS50928"/>
    </source>
</evidence>
<dbReference type="InterPro" id="IPR000515">
    <property type="entry name" value="MetI-like"/>
</dbReference>
<keyword evidence="10" id="KW-1185">Reference proteome</keyword>
<feature type="transmembrane region" description="Helical" evidence="7">
    <location>
        <begin position="172"/>
        <end position="196"/>
    </location>
</feature>
<feature type="domain" description="ABC transmembrane type-1" evidence="8">
    <location>
        <begin position="62"/>
        <end position="244"/>
    </location>
</feature>
<proteinExistence type="inferred from homology"/>
<keyword evidence="6 7" id="KW-0472">Membrane</keyword>
<keyword evidence="4 7" id="KW-0812">Transmembrane</keyword>
<accession>A0A231V3P4</accession>
<dbReference type="SUPFAM" id="SSF161098">
    <property type="entry name" value="MetI-like"/>
    <property type="match status" value="1"/>
</dbReference>
<dbReference type="RefSeq" id="WP_094076746.1">
    <property type="nucleotide sequence ID" value="NZ_NBYO01000001.1"/>
</dbReference>
<reference evidence="10" key="1">
    <citation type="journal article" date="2017" name="Int. J. Syst. Evol. Microbiol.">
        <title>Notoacmeibacter marinus gen. nov., sp. nov., isolated from the gut of a limpet and proposal of Notoacmeibacteraceae fam. nov. in the order Rhizobiales of the class Alphaproteobacteria.</title>
        <authorList>
            <person name="Huang Z."/>
            <person name="Guo F."/>
            <person name="Lai Q."/>
        </authorList>
    </citation>
    <scope>NUCLEOTIDE SEQUENCE [LARGE SCALE GENOMIC DNA]</scope>
    <source>
        <strain evidence="10">XMTR2A4</strain>
    </source>
</reference>
<dbReference type="EMBL" id="NBYO01000001">
    <property type="protein sequence ID" value="OXT02798.1"/>
    <property type="molecule type" value="Genomic_DNA"/>
</dbReference>
<dbReference type="InterPro" id="IPR035906">
    <property type="entry name" value="MetI-like_sf"/>
</dbReference>